<comment type="caution">
    <text evidence="5">The sequence shown here is derived from an EMBL/GenBank/DDBJ whole genome shotgun (WGS) entry which is preliminary data.</text>
</comment>
<gene>
    <name evidence="5" type="ORF">M5X09_08845</name>
</gene>
<dbReference type="InterPro" id="IPR045851">
    <property type="entry name" value="AMP-bd_C_sf"/>
</dbReference>
<evidence type="ECO:0000259" key="4">
    <source>
        <dbReference type="Pfam" id="PF13193"/>
    </source>
</evidence>
<dbReference type="EMBL" id="JAMDLW010000010">
    <property type="protein sequence ID" value="MCY9519788.1"/>
    <property type="molecule type" value="Genomic_DNA"/>
</dbReference>
<dbReference type="PANTHER" id="PTHR43201:SF5">
    <property type="entry name" value="MEDIUM-CHAIN ACYL-COA LIGASE ACSF2, MITOCHONDRIAL"/>
    <property type="match status" value="1"/>
</dbReference>
<dbReference type="InterPro" id="IPR000873">
    <property type="entry name" value="AMP-dep_synth/lig_dom"/>
</dbReference>
<keyword evidence="6" id="KW-1185">Reference proteome</keyword>
<evidence type="ECO:0000256" key="1">
    <source>
        <dbReference type="ARBA" id="ARBA00006432"/>
    </source>
</evidence>
<sequence length="479" mass="53891">MSIYKYIFDSNITFQENIAIKTNNIEVTYNELNTYIKNGSAFFQENNFLLGQRVLLLLPNCMEFIVAFFAVTNCGGAAVLSDIKLNDELVSIIKETNPNWVITDDNGLKKIKELNEKSEFLSSIDMSIITTKDFREVYQSSRSYTDKLINIDLPAMILYSSGSTGKPKGVINSHRSLIKAVDNYVKTVSLNFADKLVAVTPFYHSYAFGSCMLAGLYSGSCLLVMNTFHPKKLLEMIHNEQATVFHAVPYMYNILSEHLVERESCLSSLRLCISAGSPMTKSLAETFYQLSGKIIHQEYGSSETGTIAINLSEDINLNIQSVGRPLNKVNIRVVKTENEFIGNIQVRNTGKAIGYLSGELFSDEWYETGDLGFLSEDGYLYIKGRSKRLINISGLKVNPAEIEEIILAHPNVREVLVRGVSHPDYGEIVEAQVVRRDENLTAEELIKFCQKKIALYKVPKLVTWIDSLPKSDTGKFRYS</sequence>
<evidence type="ECO:0000256" key="2">
    <source>
        <dbReference type="ARBA" id="ARBA00022598"/>
    </source>
</evidence>
<dbReference type="Pfam" id="PF13193">
    <property type="entry name" value="AMP-binding_C"/>
    <property type="match status" value="1"/>
</dbReference>
<dbReference type="Gene3D" id="3.30.300.30">
    <property type="match status" value="1"/>
</dbReference>
<dbReference type="CDD" id="cd04433">
    <property type="entry name" value="AFD_class_I"/>
    <property type="match status" value="1"/>
</dbReference>
<dbReference type="Gene3D" id="3.40.50.12780">
    <property type="entry name" value="N-terminal domain of ligase-like"/>
    <property type="match status" value="1"/>
</dbReference>
<dbReference type="InterPro" id="IPR025110">
    <property type="entry name" value="AMP-bd_C"/>
</dbReference>
<keyword evidence="2 5" id="KW-0436">Ligase</keyword>
<dbReference type="PROSITE" id="PS00455">
    <property type="entry name" value="AMP_BINDING"/>
    <property type="match status" value="1"/>
</dbReference>
<evidence type="ECO:0000259" key="3">
    <source>
        <dbReference type="Pfam" id="PF00501"/>
    </source>
</evidence>
<dbReference type="RefSeq" id="WP_087433302.1">
    <property type="nucleotide sequence ID" value="NZ_JAMDLV010000001.1"/>
</dbReference>
<dbReference type="InterPro" id="IPR020845">
    <property type="entry name" value="AMP-binding_CS"/>
</dbReference>
<name>A0ABT4DR06_9BACL</name>
<dbReference type="GO" id="GO:0016874">
    <property type="term" value="F:ligase activity"/>
    <property type="evidence" value="ECO:0007669"/>
    <property type="project" value="UniProtKB-KW"/>
</dbReference>
<proteinExistence type="inferred from homology"/>
<protein>
    <submittedName>
        <fullName evidence="5">Acyl--CoA ligase</fullName>
    </submittedName>
</protein>
<reference evidence="5 6" key="1">
    <citation type="submission" date="2022-05" db="EMBL/GenBank/DDBJ databases">
        <title>Genome Sequencing of Bee-Associated Microbes.</title>
        <authorList>
            <person name="Dunlap C."/>
        </authorList>
    </citation>
    <scope>NUCLEOTIDE SEQUENCE [LARGE SCALE GENOMIC DNA]</scope>
    <source>
        <strain evidence="5 6">NRRL NRS-1438</strain>
    </source>
</reference>
<dbReference type="InterPro" id="IPR042099">
    <property type="entry name" value="ANL_N_sf"/>
</dbReference>
<feature type="domain" description="AMP-binding enzyme C-terminal" evidence="4">
    <location>
        <begin position="401"/>
        <end position="475"/>
    </location>
</feature>
<evidence type="ECO:0000313" key="6">
    <source>
        <dbReference type="Proteomes" id="UP001207626"/>
    </source>
</evidence>
<comment type="similarity">
    <text evidence="1">Belongs to the ATP-dependent AMP-binding enzyme family.</text>
</comment>
<dbReference type="Pfam" id="PF00501">
    <property type="entry name" value="AMP-binding"/>
    <property type="match status" value="1"/>
</dbReference>
<feature type="domain" description="AMP-dependent synthetase/ligase" evidence="3">
    <location>
        <begin position="15"/>
        <end position="356"/>
    </location>
</feature>
<dbReference type="PANTHER" id="PTHR43201">
    <property type="entry name" value="ACYL-COA SYNTHETASE"/>
    <property type="match status" value="1"/>
</dbReference>
<evidence type="ECO:0000313" key="5">
    <source>
        <dbReference type="EMBL" id="MCY9519788.1"/>
    </source>
</evidence>
<organism evidence="5 6">
    <name type="scientific">Paenibacillus apiarius</name>
    <dbReference type="NCBI Taxonomy" id="46240"/>
    <lineage>
        <taxon>Bacteria</taxon>
        <taxon>Bacillati</taxon>
        <taxon>Bacillota</taxon>
        <taxon>Bacilli</taxon>
        <taxon>Bacillales</taxon>
        <taxon>Paenibacillaceae</taxon>
        <taxon>Paenibacillus</taxon>
    </lineage>
</organism>
<accession>A0ABT4DR06</accession>
<dbReference type="SUPFAM" id="SSF56801">
    <property type="entry name" value="Acetyl-CoA synthetase-like"/>
    <property type="match status" value="1"/>
</dbReference>
<dbReference type="Proteomes" id="UP001207626">
    <property type="component" value="Unassembled WGS sequence"/>
</dbReference>